<dbReference type="InterPro" id="IPR001849">
    <property type="entry name" value="PH_domain"/>
</dbReference>
<feature type="compositionally biased region" description="Low complexity" evidence="1">
    <location>
        <begin position="42"/>
        <end position="59"/>
    </location>
</feature>
<dbReference type="Pfam" id="PF00169">
    <property type="entry name" value="PH"/>
    <property type="match status" value="1"/>
</dbReference>
<dbReference type="GO" id="GO:0005737">
    <property type="term" value="C:cytoplasm"/>
    <property type="evidence" value="ECO:0007669"/>
    <property type="project" value="TreeGrafter"/>
</dbReference>
<evidence type="ECO:0000259" key="3">
    <source>
        <dbReference type="PROSITE" id="PS50010"/>
    </source>
</evidence>
<dbReference type="PANTHER" id="PTHR12673">
    <property type="entry name" value="FACIOGENITAL DYSPLASIA PROTEIN"/>
    <property type="match status" value="1"/>
</dbReference>
<name>A0AAD5PJX5_9FUNG</name>
<feature type="region of interest" description="Disordered" evidence="1">
    <location>
        <begin position="486"/>
        <end position="511"/>
    </location>
</feature>
<organism evidence="4 5">
    <name type="scientific">Phascolomyces articulosus</name>
    <dbReference type="NCBI Taxonomy" id="60185"/>
    <lineage>
        <taxon>Eukaryota</taxon>
        <taxon>Fungi</taxon>
        <taxon>Fungi incertae sedis</taxon>
        <taxon>Mucoromycota</taxon>
        <taxon>Mucoromycotina</taxon>
        <taxon>Mucoromycetes</taxon>
        <taxon>Mucorales</taxon>
        <taxon>Lichtheimiaceae</taxon>
        <taxon>Phascolomyces</taxon>
    </lineage>
</organism>
<dbReference type="Pfam" id="PF00621">
    <property type="entry name" value="RhoGEF"/>
    <property type="match status" value="1"/>
</dbReference>
<dbReference type="PROSITE" id="PS50010">
    <property type="entry name" value="DH_2"/>
    <property type="match status" value="1"/>
</dbReference>
<evidence type="ECO:0000313" key="4">
    <source>
        <dbReference type="EMBL" id="KAI9278581.1"/>
    </source>
</evidence>
<dbReference type="AlphaFoldDB" id="A0AAD5PJX5"/>
<dbReference type="EMBL" id="JAIXMP010000001">
    <property type="protein sequence ID" value="KAI9278581.1"/>
    <property type="molecule type" value="Genomic_DNA"/>
</dbReference>
<dbReference type="SMART" id="SM00233">
    <property type="entry name" value="PH"/>
    <property type="match status" value="1"/>
</dbReference>
<sequence>MYSPPPYWSLTYGPSSGIIDPSYSPNNSSHGKSRARSVGRLNSTSSSNSGSSNSNKSSNMIVHNTPTSPNFSDSFCSSSTITEGGALLSPPVGIGNTSLCQQLSEEQFDIIENLDYDDVDDMGLIDRELSHRNRESLVQQLYNAEQDYLESLNQLVTLFMQPLRKDAQQPSSNFIGMKKIICTEHEIQRLFGNIEELYDTQREILLSLDSRLRMWGPTQIISDIFQGWFKMLFDVYIPYLNNYDNAVTQYERLRSYQPFRKFTDGLQKDPSLKGTTLYSLLQLPVRSIHRLVQRISELADTTPPLHPDYVGLKMCRQRAIRLLEDIQAMVEDAENVDRVVEIQRSMTGSPLTIKKGRRIILEAELSRTHSQSRVVGEKRVYFLFSEFLAFARPRRQQQHDVLHVQYQYKGHLNLERARVKRVAPEDASGREFCIGITPLYQGAELLDTTLMSQYAATHVIQLNNAQEQKLWLEKLNQVIHKLNAKADRKSTASGSSNTRNSSSSRKRKQTNGVQWSVVPYAY</sequence>
<dbReference type="PANTHER" id="PTHR12673:SF159">
    <property type="entry name" value="LD03170P"/>
    <property type="match status" value="1"/>
</dbReference>
<comment type="caution">
    <text evidence="4">The sequence shown here is derived from an EMBL/GenBank/DDBJ whole genome shotgun (WGS) entry which is preliminary data.</text>
</comment>
<keyword evidence="5" id="KW-1185">Reference proteome</keyword>
<dbReference type="InterPro" id="IPR011993">
    <property type="entry name" value="PH-like_dom_sf"/>
</dbReference>
<evidence type="ECO:0000259" key="2">
    <source>
        <dbReference type="PROSITE" id="PS50003"/>
    </source>
</evidence>
<dbReference type="Gene3D" id="1.20.900.10">
    <property type="entry name" value="Dbl homology (DH) domain"/>
    <property type="match status" value="1"/>
</dbReference>
<evidence type="ECO:0000313" key="5">
    <source>
        <dbReference type="Proteomes" id="UP001209540"/>
    </source>
</evidence>
<feature type="domain" description="DH" evidence="3">
    <location>
        <begin position="133"/>
        <end position="329"/>
    </location>
</feature>
<dbReference type="SMART" id="SM00325">
    <property type="entry name" value="RhoGEF"/>
    <property type="match status" value="1"/>
</dbReference>
<dbReference type="InterPro" id="IPR035899">
    <property type="entry name" value="DBL_dom_sf"/>
</dbReference>
<dbReference type="SUPFAM" id="SSF48065">
    <property type="entry name" value="DBL homology domain (DH-domain)"/>
    <property type="match status" value="1"/>
</dbReference>
<dbReference type="SUPFAM" id="SSF50729">
    <property type="entry name" value="PH domain-like"/>
    <property type="match status" value="1"/>
</dbReference>
<feature type="domain" description="PH" evidence="2">
    <location>
        <begin position="358"/>
        <end position="480"/>
    </location>
</feature>
<dbReference type="Gene3D" id="2.30.29.30">
    <property type="entry name" value="Pleckstrin-homology domain (PH domain)/Phosphotyrosine-binding domain (PTB)"/>
    <property type="match status" value="1"/>
</dbReference>
<protein>
    <submittedName>
        <fullName evidence="4">Dbl homology domain-containing protein</fullName>
    </submittedName>
</protein>
<evidence type="ECO:0000256" key="1">
    <source>
        <dbReference type="SAM" id="MobiDB-lite"/>
    </source>
</evidence>
<reference evidence="4" key="1">
    <citation type="journal article" date="2022" name="IScience">
        <title>Evolution of zygomycete secretomes and the origins of terrestrial fungal ecologies.</title>
        <authorList>
            <person name="Chang Y."/>
            <person name="Wang Y."/>
            <person name="Mondo S."/>
            <person name="Ahrendt S."/>
            <person name="Andreopoulos W."/>
            <person name="Barry K."/>
            <person name="Beard J."/>
            <person name="Benny G.L."/>
            <person name="Blankenship S."/>
            <person name="Bonito G."/>
            <person name="Cuomo C."/>
            <person name="Desiro A."/>
            <person name="Gervers K.A."/>
            <person name="Hundley H."/>
            <person name="Kuo A."/>
            <person name="LaButti K."/>
            <person name="Lang B.F."/>
            <person name="Lipzen A."/>
            <person name="O'Donnell K."/>
            <person name="Pangilinan J."/>
            <person name="Reynolds N."/>
            <person name="Sandor L."/>
            <person name="Smith M.E."/>
            <person name="Tsang A."/>
            <person name="Grigoriev I.V."/>
            <person name="Stajich J.E."/>
            <person name="Spatafora J.W."/>
        </authorList>
    </citation>
    <scope>NUCLEOTIDE SEQUENCE</scope>
    <source>
        <strain evidence="4">RSA 2281</strain>
    </source>
</reference>
<accession>A0AAD5PJX5</accession>
<proteinExistence type="predicted"/>
<dbReference type="InterPro" id="IPR000219">
    <property type="entry name" value="DH_dom"/>
</dbReference>
<reference evidence="4" key="2">
    <citation type="submission" date="2023-02" db="EMBL/GenBank/DDBJ databases">
        <authorList>
            <consortium name="DOE Joint Genome Institute"/>
            <person name="Mondo S.J."/>
            <person name="Chang Y."/>
            <person name="Wang Y."/>
            <person name="Ahrendt S."/>
            <person name="Andreopoulos W."/>
            <person name="Barry K."/>
            <person name="Beard J."/>
            <person name="Benny G.L."/>
            <person name="Blankenship S."/>
            <person name="Bonito G."/>
            <person name="Cuomo C."/>
            <person name="Desiro A."/>
            <person name="Gervers K.A."/>
            <person name="Hundley H."/>
            <person name="Kuo A."/>
            <person name="LaButti K."/>
            <person name="Lang B.F."/>
            <person name="Lipzen A."/>
            <person name="O'Donnell K."/>
            <person name="Pangilinan J."/>
            <person name="Reynolds N."/>
            <person name="Sandor L."/>
            <person name="Smith M.W."/>
            <person name="Tsang A."/>
            <person name="Grigoriev I.V."/>
            <person name="Stajich J.E."/>
            <person name="Spatafora J.W."/>
        </authorList>
    </citation>
    <scope>NUCLEOTIDE SEQUENCE</scope>
    <source>
        <strain evidence="4">RSA 2281</strain>
    </source>
</reference>
<dbReference type="PROSITE" id="PS50003">
    <property type="entry name" value="PH_DOMAIN"/>
    <property type="match status" value="1"/>
</dbReference>
<dbReference type="Proteomes" id="UP001209540">
    <property type="component" value="Unassembled WGS sequence"/>
</dbReference>
<dbReference type="CDD" id="cd00160">
    <property type="entry name" value="RhoGEF"/>
    <property type="match status" value="1"/>
</dbReference>
<dbReference type="GO" id="GO:0005085">
    <property type="term" value="F:guanyl-nucleotide exchange factor activity"/>
    <property type="evidence" value="ECO:0007669"/>
    <property type="project" value="InterPro"/>
</dbReference>
<gene>
    <name evidence="4" type="ORF">BDA99DRAFT_492535</name>
</gene>
<feature type="compositionally biased region" description="Low complexity" evidence="1">
    <location>
        <begin position="491"/>
        <end position="503"/>
    </location>
</feature>
<dbReference type="InterPro" id="IPR051092">
    <property type="entry name" value="FYVE_RhoGEF_PH"/>
</dbReference>
<feature type="region of interest" description="Disordered" evidence="1">
    <location>
        <begin position="21"/>
        <end position="64"/>
    </location>
</feature>